<dbReference type="InterPro" id="IPR037516">
    <property type="entry name" value="Tripartite_DENN"/>
</dbReference>
<dbReference type="Gene3D" id="3.40.50.11500">
    <property type="match status" value="1"/>
</dbReference>
<dbReference type="PANTHER" id="PTHR15288">
    <property type="entry name" value="DENN DOMAIN-CONTAINING PROTEIN 2"/>
    <property type="match status" value="1"/>
</dbReference>
<feature type="compositionally biased region" description="Basic and acidic residues" evidence="1">
    <location>
        <begin position="255"/>
        <end position="267"/>
    </location>
</feature>
<feature type="region of interest" description="Disordered" evidence="1">
    <location>
        <begin position="245"/>
        <end position="268"/>
    </location>
</feature>
<name>A0A1J1I4H9_9DIPT</name>
<evidence type="ECO:0000313" key="3">
    <source>
        <dbReference type="EMBL" id="CRK94666.1"/>
    </source>
</evidence>
<dbReference type="PROSITE" id="PS50211">
    <property type="entry name" value="DENN"/>
    <property type="match status" value="1"/>
</dbReference>
<gene>
    <name evidence="3" type="ORF">CLUMA_CG008166</name>
</gene>
<dbReference type="InterPro" id="IPR005113">
    <property type="entry name" value="uDENN_dom"/>
</dbReference>
<proteinExistence type="predicted"/>
<keyword evidence="4" id="KW-1185">Reference proteome</keyword>
<evidence type="ECO:0000259" key="2">
    <source>
        <dbReference type="PROSITE" id="PS50211"/>
    </source>
</evidence>
<dbReference type="InterPro" id="IPR043153">
    <property type="entry name" value="DENN_C"/>
</dbReference>
<dbReference type="Proteomes" id="UP000183832">
    <property type="component" value="Unassembled WGS sequence"/>
</dbReference>
<dbReference type="PANTHER" id="PTHR15288:SF0">
    <property type="entry name" value="UDENN DOMAIN-CONTAINING PROTEIN"/>
    <property type="match status" value="1"/>
</dbReference>
<dbReference type="Pfam" id="PF02141">
    <property type="entry name" value="DENN"/>
    <property type="match status" value="1"/>
</dbReference>
<dbReference type="InterPro" id="IPR051942">
    <property type="entry name" value="DENN_domain_containing_2"/>
</dbReference>
<organism evidence="3 4">
    <name type="scientific">Clunio marinus</name>
    <dbReference type="NCBI Taxonomy" id="568069"/>
    <lineage>
        <taxon>Eukaryota</taxon>
        <taxon>Metazoa</taxon>
        <taxon>Ecdysozoa</taxon>
        <taxon>Arthropoda</taxon>
        <taxon>Hexapoda</taxon>
        <taxon>Insecta</taxon>
        <taxon>Pterygota</taxon>
        <taxon>Neoptera</taxon>
        <taxon>Endopterygota</taxon>
        <taxon>Diptera</taxon>
        <taxon>Nematocera</taxon>
        <taxon>Chironomoidea</taxon>
        <taxon>Chironomidae</taxon>
        <taxon>Clunio</taxon>
    </lineage>
</organism>
<sequence length="874" mass="100373">MMNKVQALKTRFEKLNSEVVESLDITPISVRREPAIKFTRSATCIDFRNFKVEENSKQSTKTIQPKFQFQRQSSNSSNSSNKSIRRSPAFRFDAQARPSVVKSLTKEDSVKKKIECEELEYLSTSATIKKALLKPLPTGSPPKKPPRVFQLTALERKKDIVKISPNTIPKKTSKNEEKKAISSFLSCIVSPCTIDPIYYEQIKKEQKEETIYMEPYAHLKQDFSPNNGTQAKAPEELHYMCTVLDSSSSDMNGNDTKEEQRRRRSLESSDIEDYEKINLLFNVVYDEKHRDNIIDETSHSSNESTKSPTHRGVSRTLTEKRKNYVRRMTQISINANVNDKIPMTYGSLKQLPSAASKISQFQSIIDSNKVKESKSDERSKMNDKLFDMALLVGFDVTKMSAYIKTVFPRAAKPPPMIEQFIYPTDKTPSDLMTKDNQNFSLILTNEYGEHLYGYCRQVVPEGFEICLPLTYCIISSVKATGFYFNVLKEIEARHGQPDTQFTFLLRQLQNQTIPKSGKYLHTKLMESPMAKKLPEIPKKPDRETIQKSQTRFNKRLSLESPEWLKMENSSEISKNSIDLGLINRSLLDGGKRIDEILIRRPNDLRLENRELSVLYESTTSELLVVIFGSLLIERKVILIGRNLSKVSSCVMALYSILYPFQWQHTIITITPDNLSELIQAPFPVLAGILKDSVNVTSLDIEDGIVVDLETKSLLRKCGDDTTLVPETLKKSLMLSLKIVDALDRGKNLSNVLIAEAFLQFFVKIFSNLSTKNYIKETFIESHSDQAVKFFLDWFLETIMFKEFFRKKTEHDKQRDEGATASNYFDLFNTKVLEKSATISNQQQRKNVELLMKNSRQLNKRRNFKDRIKDFLTSS</sequence>
<feature type="region of interest" description="Disordered" evidence="1">
    <location>
        <begin position="55"/>
        <end position="89"/>
    </location>
</feature>
<dbReference type="Pfam" id="PF03456">
    <property type="entry name" value="uDENN"/>
    <property type="match status" value="1"/>
</dbReference>
<feature type="region of interest" description="Disordered" evidence="1">
    <location>
        <begin position="296"/>
        <end position="315"/>
    </location>
</feature>
<protein>
    <submittedName>
        <fullName evidence="3">CLUMA_CG008166, isoform A</fullName>
    </submittedName>
</protein>
<dbReference type="SMART" id="SM00799">
    <property type="entry name" value="DENN"/>
    <property type="match status" value="1"/>
</dbReference>
<dbReference type="EMBL" id="CVRI01000039">
    <property type="protein sequence ID" value="CRK94666.1"/>
    <property type="molecule type" value="Genomic_DNA"/>
</dbReference>
<dbReference type="Gene3D" id="3.30.450.200">
    <property type="match status" value="1"/>
</dbReference>
<dbReference type="STRING" id="568069.A0A1J1I4H9"/>
<reference evidence="3 4" key="1">
    <citation type="submission" date="2015-04" db="EMBL/GenBank/DDBJ databases">
        <authorList>
            <person name="Syromyatnikov M.Y."/>
            <person name="Popov V.N."/>
        </authorList>
    </citation>
    <scope>NUCLEOTIDE SEQUENCE [LARGE SCALE GENOMIC DNA]</scope>
</reference>
<dbReference type="FunFam" id="3.40.50.11500:FF:000004">
    <property type="entry name" value="DENN domain-containing protein 2C isoform X1"/>
    <property type="match status" value="1"/>
</dbReference>
<dbReference type="InterPro" id="IPR001194">
    <property type="entry name" value="cDENN_dom"/>
</dbReference>
<accession>A0A1J1I4H9</accession>
<evidence type="ECO:0000313" key="4">
    <source>
        <dbReference type="Proteomes" id="UP000183832"/>
    </source>
</evidence>
<evidence type="ECO:0000256" key="1">
    <source>
        <dbReference type="SAM" id="MobiDB-lite"/>
    </source>
</evidence>
<dbReference type="OrthoDB" id="10266080at2759"/>
<feature type="compositionally biased region" description="Low complexity" evidence="1">
    <location>
        <begin position="66"/>
        <end position="82"/>
    </location>
</feature>
<dbReference type="AlphaFoldDB" id="A0A1J1I4H9"/>
<feature type="compositionally biased region" description="Polar residues" evidence="1">
    <location>
        <begin position="245"/>
        <end position="254"/>
    </location>
</feature>
<feature type="domain" description="UDENN" evidence="2">
    <location>
        <begin position="387"/>
        <end position="839"/>
    </location>
</feature>